<dbReference type="PANTHER" id="PTHR43684:SF1">
    <property type="entry name" value="ENOYL-COA DELTA ISOMERASE 2"/>
    <property type="match status" value="1"/>
</dbReference>
<dbReference type="SUPFAM" id="SSF47027">
    <property type="entry name" value="Acyl-CoA binding protein"/>
    <property type="match status" value="1"/>
</dbReference>
<dbReference type="Pfam" id="PF00887">
    <property type="entry name" value="ACBP"/>
    <property type="match status" value="1"/>
</dbReference>
<dbReference type="InterPro" id="IPR035984">
    <property type="entry name" value="Acyl-CoA-binding_sf"/>
</dbReference>
<comment type="subcellular location">
    <subcellularLocation>
        <location evidence="1">Peroxisome</location>
    </subcellularLocation>
</comment>
<protein>
    <submittedName>
        <fullName evidence="6">Enoyl-CoA delta isomerase 2 mitochondrial</fullName>
    </submittedName>
</protein>
<feature type="domain" description="ACB" evidence="5">
    <location>
        <begin position="49"/>
        <end position="134"/>
    </location>
</feature>
<organism evidence="6 7">
    <name type="scientific">Biomphalaria pfeifferi</name>
    <name type="common">Bloodfluke planorb</name>
    <name type="synonym">Freshwater snail</name>
    <dbReference type="NCBI Taxonomy" id="112525"/>
    <lineage>
        <taxon>Eukaryota</taxon>
        <taxon>Metazoa</taxon>
        <taxon>Spiralia</taxon>
        <taxon>Lophotrochozoa</taxon>
        <taxon>Mollusca</taxon>
        <taxon>Gastropoda</taxon>
        <taxon>Heterobranchia</taxon>
        <taxon>Euthyneura</taxon>
        <taxon>Panpulmonata</taxon>
        <taxon>Hygrophila</taxon>
        <taxon>Lymnaeoidea</taxon>
        <taxon>Planorbidae</taxon>
        <taxon>Biomphalaria</taxon>
    </lineage>
</organism>
<evidence type="ECO:0000256" key="3">
    <source>
        <dbReference type="ARBA" id="ARBA00023235"/>
    </source>
</evidence>
<dbReference type="CDD" id="cd06558">
    <property type="entry name" value="crotonase-like"/>
    <property type="match status" value="1"/>
</dbReference>
<dbReference type="AlphaFoldDB" id="A0AAD8BYY5"/>
<dbReference type="PROSITE" id="PS51228">
    <property type="entry name" value="ACB_2"/>
    <property type="match status" value="1"/>
</dbReference>
<dbReference type="GO" id="GO:0005777">
    <property type="term" value="C:peroxisome"/>
    <property type="evidence" value="ECO:0007669"/>
    <property type="project" value="UniProtKB-SubCell"/>
</dbReference>
<reference evidence="6" key="2">
    <citation type="submission" date="2023-04" db="EMBL/GenBank/DDBJ databases">
        <authorList>
            <person name="Bu L."/>
            <person name="Lu L."/>
            <person name="Laidemitt M.R."/>
            <person name="Zhang S.M."/>
            <person name="Mutuku M."/>
            <person name="Mkoji G."/>
            <person name="Steinauer M."/>
            <person name="Loker E.S."/>
        </authorList>
    </citation>
    <scope>NUCLEOTIDE SEQUENCE</scope>
    <source>
        <strain evidence="6">KasaAsao</strain>
        <tissue evidence="6">Whole Snail</tissue>
    </source>
</reference>
<dbReference type="InterPro" id="IPR014352">
    <property type="entry name" value="FERM/acyl-CoA-bd_prot_sf"/>
</dbReference>
<dbReference type="InterPro" id="IPR001753">
    <property type="entry name" value="Enoyl-CoA_hydra/iso"/>
</dbReference>
<dbReference type="InterPro" id="IPR022408">
    <property type="entry name" value="Acyl-CoA-binding_prot_CS"/>
</dbReference>
<evidence type="ECO:0000313" key="6">
    <source>
        <dbReference type="EMBL" id="KAK0062738.1"/>
    </source>
</evidence>
<dbReference type="EMBL" id="JASAOG010000024">
    <property type="protein sequence ID" value="KAK0062738.1"/>
    <property type="molecule type" value="Genomic_DNA"/>
</dbReference>
<dbReference type="Gene3D" id="1.10.12.10">
    <property type="entry name" value="Lyase 2-enoyl-coa Hydratase, Chain A, domain 2"/>
    <property type="match status" value="1"/>
</dbReference>
<gene>
    <name evidence="6" type="ORF">Bpfe_007943</name>
</gene>
<keyword evidence="2" id="KW-0576">Peroxisome</keyword>
<dbReference type="CDD" id="cd00435">
    <property type="entry name" value="ACBP"/>
    <property type="match status" value="1"/>
</dbReference>
<dbReference type="InterPro" id="IPR051053">
    <property type="entry name" value="ECH/Chromodomain_protein"/>
</dbReference>
<dbReference type="Pfam" id="PF00378">
    <property type="entry name" value="ECH_1"/>
    <property type="match status" value="1"/>
</dbReference>
<dbReference type="PANTHER" id="PTHR43684">
    <property type="match status" value="1"/>
</dbReference>
<dbReference type="PRINTS" id="PR00689">
    <property type="entry name" value="ACOABINDINGP"/>
</dbReference>
<reference evidence="6" key="1">
    <citation type="journal article" date="2023" name="PLoS Negl. Trop. Dis.">
        <title>A genome sequence for Biomphalaria pfeifferi, the major vector snail for the human-infecting parasite Schistosoma mansoni.</title>
        <authorList>
            <person name="Bu L."/>
            <person name="Lu L."/>
            <person name="Laidemitt M.R."/>
            <person name="Zhang S.M."/>
            <person name="Mutuku M."/>
            <person name="Mkoji G."/>
            <person name="Steinauer M."/>
            <person name="Loker E.S."/>
        </authorList>
    </citation>
    <scope>NUCLEOTIDE SEQUENCE</scope>
    <source>
        <strain evidence="6">KasaAsao</strain>
    </source>
</reference>
<name>A0AAD8BYY5_BIOPF</name>
<dbReference type="InterPro" id="IPR000582">
    <property type="entry name" value="Acyl-CoA-binding_protein"/>
</dbReference>
<keyword evidence="3 6" id="KW-0413">Isomerase</keyword>
<evidence type="ECO:0000259" key="5">
    <source>
        <dbReference type="PROSITE" id="PS51228"/>
    </source>
</evidence>
<accession>A0AAD8BYY5</accession>
<evidence type="ECO:0000256" key="2">
    <source>
        <dbReference type="ARBA" id="ARBA00023140"/>
    </source>
</evidence>
<keyword evidence="4" id="KW-0812">Transmembrane</keyword>
<sequence length="413" mass="46171">MASVRSVSKSKHFCSLFYFSDVWNSSTALPRVLGKRCFQTSSVANFPSFDKEFEKAKERLNSLKEDPGNEAKLKLYALFKQATVGQCNTPKPGLMDFVGGVKWKAWKDLGNITQDDAQKAYISLVNELAGAEPPLEAQVQGSDTQYEGLKITREDGIFTLQLNRPTKKNAITWQAAAYVLLIMFGFYQMYRDIGKAFKEAAEDDRFRIAVITGSGDYYCSGNDLSNFVNISVDQIPKMAKDGRIVLLDFVNAFIDFPKPLIALVNGPAVGISVTTLGLCDVVYATEKATFHTPFSSLGQSPEACSSYTFPKLMGYAKANEMLLFNKKITSAEAKERNLVSDVFPDSTFATETANRVQQFAKCPPQSLKLTKILNRQCELQMLKTVNEQECQLLEERWQSKECMNAIVAFFSRK</sequence>
<keyword evidence="7" id="KW-1185">Reference proteome</keyword>
<keyword evidence="4" id="KW-1133">Transmembrane helix</keyword>
<dbReference type="SUPFAM" id="SSF52096">
    <property type="entry name" value="ClpP/crotonase"/>
    <property type="match status" value="1"/>
</dbReference>
<keyword evidence="4" id="KW-0472">Membrane</keyword>
<evidence type="ECO:0000256" key="4">
    <source>
        <dbReference type="SAM" id="Phobius"/>
    </source>
</evidence>
<dbReference type="InterPro" id="IPR029045">
    <property type="entry name" value="ClpP/crotonase-like_dom_sf"/>
</dbReference>
<proteinExistence type="predicted"/>
<dbReference type="Proteomes" id="UP001233172">
    <property type="component" value="Unassembled WGS sequence"/>
</dbReference>
<dbReference type="FunFam" id="3.90.226.10:FF:000084">
    <property type="entry name" value="Enoyl-CoA delta isomerase 2, mitochondrial"/>
    <property type="match status" value="1"/>
</dbReference>
<evidence type="ECO:0000256" key="1">
    <source>
        <dbReference type="ARBA" id="ARBA00004275"/>
    </source>
</evidence>
<dbReference type="GO" id="GO:0000062">
    <property type="term" value="F:fatty-acyl-CoA binding"/>
    <property type="evidence" value="ECO:0007669"/>
    <property type="project" value="InterPro"/>
</dbReference>
<comment type="caution">
    <text evidence="6">The sequence shown here is derived from an EMBL/GenBank/DDBJ whole genome shotgun (WGS) entry which is preliminary data.</text>
</comment>
<feature type="transmembrane region" description="Helical" evidence="4">
    <location>
        <begin position="171"/>
        <end position="190"/>
    </location>
</feature>
<dbReference type="PROSITE" id="PS00880">
    <property type="entry name" value="ACB_1"/>
    <property type="match status" value="1"/>
</dbReference>
<evidence type="ECO:0000313" key="7">
    <source>
        <dbReference type="Proteomes" id="UP001233172"/>
    </source>
</evidence>
<dbReference type="Gene3D" id="1.20.80.10">
    <property type="match status" value="1"/>
</dbReference>
<dbReference type="GO" id="GO:0004165">
    <property type="term" value="F:delta(3)-delta(2)-enoyl-CoA isomerase activity"/>
    <property type="evidence" value="ECO:0007669"/>
    <property type="project" value="UniProtKB-ARBA"/>
</dbReference>
<dbReference type="InterPro" id="IPR014748">
    <property type="entry name" value="Enoyl-CoA_hydra_C"/>
</dbReference>
<dbReference type="Gene3D" id="3.90.226.10">
    <property type="entry name" value="2-enoyl-CoA Hydratase, Chain A, domain 1"/>
    <property type="match status" value="1"/>
</dbReference>